<protein>
    <submittedName>
        <fullName evidence="1">Uncharacterized protein</fullName>
    </submittedName>
</protein>
<dbReference type="Proteomes" id="UP000004277">
    <property type="component" value="Unassembled WGS sequence"/>
</dbReference>
<comment type="caution">
    <text evidence="1">The sequence shown here is derived from an EMBL/GenBank/DDBJ whole genome shotgun (WGS) entry which is preliminary data.</text>
</comment>
<evidence type="ECO:0000313" key="1">
    <source>
        <dbReference type="EMBL" id="TMS58517.1"/>
    </source>
</evidence>
<name>A0ACD3SQV9_9BURK</name>
<keyword evidence="2" id="KW-1185">Reference proteome</keyword>
<evidence type="ECO:0000313" key="2">
    <source>
        <dbReference type="Proteomes" id="UP000004277"/>
    </source>
</evidence>
<organism evidence="1 2">
    <name type="scientific">Imbroritus primus</name>
    <dbReference type="NCBI Taxonomy" id="3058603"/>
    <lineage>
        <taxon>Bacteria</taxon>
        <taxon>Pseudomonadati</taxon>
        <taxon>Pseudomonadota</taxon>
        <taxon>Betaproteobacteria</taxon>
        <taxon>Burkholderiales</taxon>
        <taxon>Burkholderiaceae</taxon>
        <taxon>Imbroritus</taxon>
    </lineage>
</organism>
<reference evidence="1" key="1">
    <citation type="submission" date="2019-05" db="EMBL/GenBank/DDBJ databases">
        <title>Revised genome assembly of Burkholderiaceae (previously Ralstonia) sp. PBA.</title>
        <authorList>
            <person name="Gan H.M."/>
        </authorList>
    </citation>
    <scope>NUCLEOTIDE SEQUENCE</scope>
    <source>
        <strain evidence="1">PBA</strain>
    </source>
</reference>
<sequence length="138" mass="15633">MAKHDALRAAPPAKKIVYPYDALDDLLYDWFCWESGYSAARGYSSVDKSFAMAGSSRQWQGTSEILEETVTKWQMEQVEACIDELDPDLRLAIRIEMSNRQGPAVWRNPRAGSLQPVMYAEAKAKIAPMLQKRGVVYE</sequence>
<gene>
    <name evidence="1" type="ORF">MW7_007270</name>
</gene>
<accession>A0ACD3SQV9</accession>
<proteinExistence type="predicted"/>
<dbReference type="EMBL" id="AKCV02000015">
    <property type="protein sequence ID" value="TMS58517.1"/>
    <property type="molecule type" value="Genomic_DNA"/>
</dbReference>